<dbReference type="InterPro" id="IPR024747">
    <property type="entry name" value="Pyridox_Oxase-rel"/>
</dbReference>
<feature type="compositionally biased region" description="Polar residues" evidence="1">
    <location>
        <begin position="146"/>
        <end position="160"/>
    </location>
</feature>
<evidence type="ECO:0000313" key="3">
    <source>
        <dbReference type="Proteomes" id="UP000232883"/>
    </source>
</evidence>
<organism evidence="2 3">
    <name type="scientific">Spirosoma pollinicola</name>
    <dbReference type="NCBI Taxonomy" id="2057025"/>
    <lineage>
        <taxon>Bacteria</taxon>
        <taxon>Pseudomonadati</taxon>
        <taxon>Bacteroidota</taxon>
        <taxon>Cytophagia</taxon>
        <taxon>Cytophagales</taxon>
        <taxon>Cytophagaceae</taxon>
        <taxon>Spirosoma</taxon>
    </lineage>
</organism>
<evidence type="ECO:0000313" key="2">
    <source>
        <dbReference type="EMBL" id="AUD07418.1"/>
    </source>
</evidence>
<keyword evidence="3" id="KW-1185">Reference proteome</keyword>
<feature type="region of interest" description="Disordered" evidence="1">
    <location>
        <begin position="139"/>
        <end position="160"/>
    </location>
</feature>
<protein>
    <recommendedName>
        <fullName evidence="4">Pyridoxamine 5'-phosphate oxidase</fullName>
    </recommendedName>
</protein>
<dbReference type="EMBL" id="CP025096">
    <property type="protein sequence ID" value="AUD07418.1"/>
    <property type="molecule type" value="Genomic_DNA"/>
</dbReference>
<dbReference type="Pfam" id="PF12900">
    <property type="entry name" value="Pyridox_ox_2"/>
    <property type="match status" value="1"/>
</dbReference>
<dbReference type="Proteomes" id="UP000232883">
    <property type="component" value="Chromosome"/>
</dbReference>
<dbReference type="OrthoDB" id="9794935at2"/>
<dbReference type="KEGG" id="spir:CWM47_21970"/>
<evidence type="ECO:0000256" key="1">
    <source>
        <dbReference type="SAM" id="MobiDB-lite"/>
    </source>
</evidence>
<dbReference type="Gene3D" id="2.30.110.10">
    <property type="entry name" value="Electron Transport, Fmn-binding Protein, Chain A"/>
    <property type="match status" value="1"/>
</dbReference>
<dbReference type="SUPFAM" id="SSF50475">
    <property type="entry name" value="FMN-binding split barrel"/>
    <property type="match status" value="1"/>
</dbReference>
<evidence type="ECO:0008006" key="4">
    <source>
        <dbReference type="Google" id="ProtNLM"/>
    </source>
</evidence>
<name>A0A2K8ZC10_9BACT</name>
<accession>A0A2K8ZC10</accession>
<proteinExistence type="predicted"/>
<dbReference type="RefSeq" id="WP_100993985.1">
    <property type="nucleotide sequence ID" value="NZ_CP025096.1"/>
</dbReference>
<reference evidence="2 3" key="1">
    <citation type="submission" date="2017-11" db="EMBL/GenBank/DDBJ databases">
        <title>Taxonomic description and genome sequences of Spirosoma HA7 sp. nov., isolated from pollen microhabitat of Corylus avellana.</title>
        <authorList>
            <person name="Ambika Manirajan B."/>
            <person name="Suarez C."/>
            <person name="Ratering S."/>
            <person name="Geissler-Plaum R."/>
            <person name="Cardinale M."/>
            <person name="Sylvia S."/>
        </authorList>
    </citation>
    <scope>NUCLEOTIDE SEQUENCE [LARGE SCALE GENOMIC DNA]</scope>
    <source>
        <strain evidence="2 3">HA7</strain>
    </source>
</reference>
<sequence>MLRDLSPEVTDYILSNQFFGRIGCAANGQVLVLPVTYLYDGQAIYGQTREGAKTQLLRQNPAVCFEVDELCSPTCWRSVVVQGLYEELDGDDRLYAEQRLGPGRIAPYEAALADDAGSEHRKPLVVYRIRILSKTGRSEMKGDTNCLVSSPNQFGQSPAI</sequence>
<gene>
    <name evidence="2" type="ORF">CWM47_21970</name>
</gene>
<dbReference type="InterPro" id="IPR012349">
    <property type="entry name" value="Split_barrel_FMN-bd"/>
</dbReference>
<dbReference type="AlphaFoldDB" id="A0A2K8ZC10"/>